<dbReference type="AlphaFoldDB" id="A0A1R1JSD2"/>
<gene>
    <name evidence="2" type="ORF">BIZ92_27005</name>
</gene>
<feature type="compositionally biased region" description="Acidic residues" evidence="1">
    <location>
        <begin position="43"/>
        <end position="56"/>
    </location>
</feature>
<feature type="compositionally biased region" description="Low complexity" evidence="1">
    <location>
        <begin position="57"/>
        <end position="67"/>
    </location>
</feature>
<reference evidence="2 3" key="1">
    <citation type="submission" date="2016-09" db="EMBL/GenBank/DDBJ databases">
        <title>Phylogenomics of Achromobacter.</title>
        <authorList>
            <person name="Jeukens J."/>
            <person name="Freschi L."/>
            <person name="Vincent A.T."/>
            <person name="Emond-Rheault J.-G."/>
            <person name="Kukavica-Ibrulj I."/>
            <person name="Charette S.J."/>
            <person name="Levesque R.C."/>
        </authorList>
    </citation>
    <scope>NUCLEOTIDE SEQUENCE [LARGE SCALE GENOMIC DNA]</scope>
    <source>
        <strain evidence="2 3">AUS488</strain>
    </source>
</reference>
<sequence length="312" mass="34228">MDESTTIEQLVSQMAQSDDPELQEGDPAQPEGEANSAVQPAGEQDDDPQDDPDGSSDDNPAAASPDDQVIEWETSSGEKFSAPVAELKAGYMRNQDYTHKTQELARERDSFNERVQQQFQQVQQFAQALGELHVQDRIVKQLEANIAQINRYDDPTGYSSAVSELMMATKQRDGLAAHLQTVQQARTQEQHQAFLAAQKQAAAELSTGPNAIPGFGKELVQKLNVTGRDYGFSPEEMSTITDPRHIRVLHDAMKYRELQAKKPEAMKKVAAAPKPAPQTRSVPPNTVQKAAKSFAAKPSIEAMAVLMNAANK</sequence>
<evidence type="ECO:0000313" key="3">
    <source>
        <dbReference type="Proteomes" id="UP000187251"/>
    </source>
</evidence>
<proteinExistence type="predicted"/>
<organism evidence="2 3">
    <name type="scientific">Alcaligenes xylosoxydans xylosoxydans</name>
    <name type="common">Achromobacter xylosoxidans</name>
    <dbReference type="NCBI Taxonomy" id="85698"/>
    <lineage>
        <taxon>Bacteria</taxon>
        <taxon>Pseudomonadati</taxon>
        <taxon>Pseudomonadota</taxon>
        <taxon>Betaproteobacteria</taxon>
        <taxon>Burkholderiales</taxon>
        <taxon>Alcaligenaceae</taxon>
        <taxon>Achromobacter</taxon>
    </lineage>
</organism>
<evidence type="ECO:0000256" key="1">
    <source>
        <dbReference type="SAM" id="MobiDB-lite"/>
    </source>
</evidence>
<dbReference type="EMBL" id="MJMN01000016">
    <property type="protein sequence ID" value="OMG85398.1"/>
    <property type="molecule type" value="Genomic_DNA"/>
</dbReference>
<comment type="caution">
    <text evidence="2">The sequence shown here is derived from an EMBL/GenBank/DDBJ whole genome shotgun (WGS) entry which is preliminary data.</text>
</comment>
<dbReference type="OrthoDB" id="8853836at2"/>
<name>A0A1R1JSD2_ALCXX</name>
<evidence type="ECO:0000313" key="2">
    <source>
        <dbReference type="EMBL" id="OMG85398.1"/>
    </source>
</evidence>
<feature type="compositionally biased region" description="Polar residues" evidence="1">
    <location>
        <begin position="1"/>
        <end position="16"/>
    </location>
</feature>
<protein>
    <submittedName>
        <fullName evidence="2">Uncharacterized protein</fullName>
    </submittedName>
</protein>
<accession>A0A1R1JSD2</accession>
<dbReference type="RefSeq" id="WP_076412533.1">
    <property type="nucleotide sequence ID" value="NZ_MJMN01000016.1"/>
</dbReference>
<dbReference type="Proteomes" id="UP000187251">
    <property type="component" value="Unassembled WGS sequence"/>
</dbReference>
<feature type="region of interest" description="Disordered" evidence="1">
    <location>
        <begin position="1"/>
        <end position="69"/>
    </location>
</feature>